<name>A0AA39KVG4_MICHY</name>
<reference evidence="1" key="1">
    <citation type="journal article" date="2023" name="bioRxiv">
        <title>Scaffold-level genome assemblies of two parasitoid biocontrol wasps reveal the parthenogenesis mechanism and an associated novel virus.</title>
        <authorList>
            <person name="Inwood S."/>
            <person name="Skelly J."/>
            <person name="Guhlin J."/>
            <person name="Harrop T."/>
            <person name="Goldson S."/>
            <person name="Dearden P."/>
        </authorList>
    </citation>
    <scope>NUCLEOTIDE SEQUENCE</scope>
    <source>
        <strain evidence="1">Lincoln</strain>
        <tissue evidence="1">Whole body</tissue>
    </source>
</reference>
<dbReference type="Proteomes" id="UP001168972">
    <property type="component" value="Unassembled WGS sequence"/>
</dbReference>
<proteinExistence type="predicted"/>
<evidence type="ECO:0000313" key="2">
    <source>
        <dbReference type="Proteomes" id="UP001168972"/>
    </source>
</evidence>
<comment type="caution">
    <text evidence="1">The sequence shown here is derived from an EMBL/GenBank/DDBJ whole genome shotgun (WGS) entry which is preliminary data.</text>
</comment>
<protein>
    <submittedName>
        <fullName evidence="1">Uncharacterized protein</fullName>
    </submittedName>
</protein>
<dbReference type="AlphaFoldDB" id="A0AA39KVG4"/>
<organism evidence="1 2">
    <name type="scientific">Microctonus hyperodae</name>
    <name type="common">Parasitoid wasp</name>
    <dbReference type="NCBI Taxonomy" id="165561"/>
    <lineage>
        <taxon>Eukaryota</taxon>
        <taxon>Metazoa</taxon>
        <taxon>Ecdysozoa</taxon>
        <taxon>Arthropoda</taxon>
        <taxon>Hexapoda</taxon>
        <taxon>Insecta</taxon>
        <taxon>Pterygota</taxon>
        <taxon>Neoptera</taxon>
        <taxon>Endopterygota</taxon>
        <taxon>Hymenoptera</taxon>
        <taxon>Apocrita</taxon>
        <taxon>Ichneumonoidea</taxon>
        <taxon>Braconidae</taxon>
        <taxon>Euphorinae</taxon>
        <taxon>Microctonus</taxon>
    </lineage>
</organism>
<reference evidence="1" key="2">
    <citation type="submission" date="2023-03" db="EMBL/GenBank/DDBJ databases">
        <authorList>
            <person name="Inwood S.N."/>
            <person name="Skelly J.G."/>
            <person name="Guhlin J."/>
            <person name="Harrop T.W.R."/>
            <person name="Goldson S.G."/>
            <person name="Dearden P.K."/>
        </authorList>
    </citation>
    <scope>NUCLEOTIDE SEQUENCE</scope>
    <source>
        <strain evidence="1">Lincoln</strain>
        <tissue evidence="1">Whole body</tissue>
    </source>
</reference>
<gene>
    <name evidence="1" type="ORF">PV327_008872</name>
</gene>
<sequence>MVNYDDSCINDTSYAQQHNNILKMRYTEENENDNNYNEYRLSPPFPFRYETSSSIMSDCSYSLNHADVTECNDTGNNNMTIVNADENDYDDVQDDNPRKKLLKQMFCLPLH</sequence>
<dbReference type="EMBL" id="JAQQBR010000005">
    <property type="protein sequence ID" value="KAK0175091.1"/>
    <property type="molecule type" value="Genomic_DNA"/>
</dbReference>
<evidence type="ECO:0000313" key="1">
    <source>
        <dbReference type="EMBL" id="KAK0175091.1"/>
    </source>
</evidence>
<accession>A0AA39KVG4</accession>
<keyword evidence="2" id="KW-1185">Reference proteome</keyword>